<dbReference type="PANTHER" id="PTHR24269">
    <property type="entry name" value="KREMEN PROTEIN"/>
    <property type="match status" value="1"/>
</dbReference>
<evidence type="ECO:0000256" key="4">
    <source>
        <dbReference type="ARBA" id="ARBA00022989"/>
    </source>
</evidence>
<feature type="compositionally biased region" description="Acidic residues" evidence="7">
    <location>
        <begin position="259"/>
        <end position="268"/>
    </location>
</feature>
<feature type="region of interest" description="Disordered" evidence="7">
    <location>
        <begin position="259"/>
        <end position="332"/>
    </location>
</feature>
<dbReference type="GO" id="GO:0005886">
    <property type="term" value="C:plasma membrane"/>
    <property type="evidence" value="ECO:0007669"/>
    <property type="project" value="TreeGrafter"/>
</dbReference>
<protein>
    <recommendedName>
        <fullName evidence="9">WSC domain-containing protein</fullName>
    </recommendedName>
</protein>
<dbReference type="InterPro" id="IPR002889">
    <property type="entry name" value="WSC_carb-bd"/>
</dbReference>
<evidence type="ECO:0000256" key="5">
    <source>
        <dbReference type="ARBA" id="ARBA00023136"/>
    </source>
</evidence>
<dbReference type="SMART" id="SM00321">
    <property type="entry name" value="WSC"/>
    <property type="match status" value="2"/>
</dbReference>
<evidence type="ECO:0000256" key="8">
    <source>
        <dbReference type="SAM" id="SignalP"/>
    </source>
</evidence>
<proteinExistence type="predicted"/>
<feature type="domain" description="WSC" evidence="9">
    <location>
        <begin position="49"/>
        <end position="145"/>
    </location>
</feature>
<organism evidence="10 11">
    <name type="scientific">Drechslerella stenobrocha 248</name>
    <dbReference type="NCBI Taxonomy" id="1043628"/>
    <lineage>
        <taxon>Eukaryota</taxon>
        <taxon>Fungi</taxon>
        <taxon>Dikarya</taxon>
        <taxon>Ascomycota</taxon>
        <taxon>Pezizomycotina</taxon>
        <taxon>Orbiliomycetes</taxon>
        <taxon>Orbiliales</taxon>
        <taxon>Orbiliaceae</taxon>
        <taxon>Drechslerella</taxon>
    </lineage>
</organism>
<feature type="chain" id="PRO_5004893548" description="WSC domain-containing protein" evidence="8">
    <location>
        <begin position="20"/>
        <end position="605"/>
    </location>
</feature>
<keyword evidence="5" id="KW-0472">Membrane</keyword>
<dbReference type="OrthoDB" id="2019572at2759"/>
<gene>
    <name evidence="10" type="ORF">DRE_07344</name>
</gene>
<feature type="compositionally biased region" description="Pro residues" evidence="7">
    <location>
        <begin position="422"/>
        <end position="442"/>
    </location>
</feature>
<evidence type="ECO:0000256" key="2">
    <source>
        <dbReference type="ARBA" id="ARBA00022692"/>
    </source>
</evidence>
<dbReference type="HOGENOM" id="CLU_016905_1_0_1"/>
<accession>W7HL60</accession>
<feature type="signal peptide" evidence="8">
    <location>
        <begin position="1"/>
        <end position="19"/>
    </location>
</feature>
<evidence type="ECO:0000256" key="7">
    <source>
        <dbReference type="SAM" id="MobiDB-lite"/>
    </source>
</evidence>
<evidence type="ECO:0000256" key="1">
    <source>
        <dbReference type="ARBA" id="ARBA00004167"/>
    </source>
</evidence>
<dbReference type="Pfam" id="PF01822">
    <property type="entry name" value="WSC"/>
    <property type="match status" value="2"/>
</dbReference>
<feature type="region of interest" description="Disordered" evidence="7">
    <location>
        <begin position="421"/>
        <end position="445"/>
    </location>
</feature>
<keyword evidence="11" id="KW-1185">Reference proteome</keyword>
<feature type="domain" description="WSC" evidence="9">
    <location>
        <begin position="161"/>
        <end position="256"/>
    </location>
</feature>
<keyword evidence="6" id="KW-0325">Glycoprotein</keyword>
<keyword evidence="4" id="KW-1133">Transmembrane helix</keyword>
<evidence type="ECO:0000259" key="9">
    <source>
        <dbReference type="PROSITE" id="PS51212"/>
    </source>
</evidence>
<evidence type="ECO:0000313" key="10">
    <source>
        <dbReference type="EMBL" id="EWC43779.1"/>
    </source>
</evidence>
<comment type="subcellular location">
    <subcellularLocation>
        <location evidence="1">Membrane</location>
        <topology evidence="1">Single-pass membrane protein</topology>
    </subcellularLocation>
</comment>
<evidence type="ECO:0000313" key="11">
    <source>
        <dbReference type="Proteomes" id="UP000024837"/>
    </source>
</evidence>
<dbReference type="Proteomes" id="UP000024837">
    <property type="component" value="Unassembled WGS sequence"/>
</dbReference>
<dbReference type="AlphaFoldDB" id="W7HL60"/>
<sequence>MAVLSVVLASAALLPSVLASGMQYSGATHTLNKRSYKPHWGLCPYDFTDFVSLGCYNDPNGKTLRFNPQVNGPDMTIEKCWSACKNNGFRYAGLEYYTRCVCGSYIADTQWTETGIAGQGCSYACAGNKAQICGGKNVISVYVDPTYPVLSAAELATAGTGYDALGCFSEISGRTLTDDQPDINGALMTVEVCLNRCGQQGYAYAGVENGQECWCAGKLPAEAIQYDTDAKCNKPCKGDASQKCGGSSTIYIYYNEDLDTPDPCDDDSGPGTTTTAPPVDTTTSSTTTEETTSTTTTEETTTTEATTTTEETTTTTTTTSPTTTTTTTTTRTTTTRTTTTSCRTVCGGYCAPSLPTFTDKPSCEKLATKCWEQVDECQSRAQNPGECYKLATGCAVYSKYCQIKCVGRKCDKKDCDGWNGQYPPPKPPGPWKPTKGPKPPVHTPTSTNNVCATPTAYPNPVGGCKFPVVSCNDDRTDYNRGNPFKVFSSWKSSQCASYDRGSVSQACIEACNVQYENCRIQYAGSTNKPKMNKYFKLHKKSQEPALEKKGLFFNINIGWDWISSNNYNTYNNACEQCKKQRDACVAAQRSINGNKFCKKFGYFKK</sequence>
<dbReference type="PROSITE" id="PS51212">
    <property type="entry name" value="WSC"/>
    <property type="match status" value="2"/>
</dbReference>
<evidence type="ECO:0000256" key="3">
    <source>
        <dbReference type="ARBA" id="ARBA00022729"/>
    </source>
</evidence>
<keyword evidence="3 8" id="KW-0732">Signal</keyword>
<evidence type="ECO:0000256" key="6">
    <source>
        <dbReference type="ARBA" id="ARBA00023180"/>
    </source>
</evidence>
<dbReference type="EMBL" id="KI966452">
    <property type="protein sequence ID" value="EWC43779.1"/>
    <property type="molecule type" value="Genomic_DNA"/>
</dbReference>
<feature type="compositionally biased region" description="Low complexity" evidence="7">
    <location>
        <begin position="269"/>
        <end position="332"/>
    </location>
</feature>
<name>W7HL60_9PEZI</name>
<reference evidence="10 11" key="1">
    <citation type="submission" date="2013-05" db="EMBL/GenBank/DDBJ databases">
        <title>Drechslerella stenobrocha genome reveals carnivorous origination and mechanical trapping mechanism of predatory fungi.</title>
        <authorList>
            <person name="Liu X."/>
            <person name="Zhang W."/>
            <person name="Liu K."/>
        </authorList>
    </citation>
    <scope>NUCLEOTIDE SEQUENCE [LARGE SCALE GENOMIC DNA]</scope>
    <source>
        <strain evidence="10 11">248</strain>
    </source>
</reference>
<keyword evidence="2" id="KW-0812">Transmembrane</keyword>
<dbReference type="InterPro" id="IPR051836">
    <property type="entry name" value="Kremen_rcpt"/>
</dbReference>
<dbReference type="PANTHER" id="PTHR24269:SF16">
    <property type="entry name" value="PROTEIN SLG1"/>
    <property type="match status" value="1"/>
</dbReference>